<gene>
    <name evidence="8" type="ordered locus">Olsu_0804</name>
</gene>
<dbReference type="GO" id="GO:0046654">
    <property type="term" value="P:tetrahydrofolate biosynthetic process"/>
    <property type="evidence" value="ECO:0007669"/>
    <property type="project" value="UniProtKB-UniPathway"/>
</dbReference>
<evidence type="ECO:0000313" key="9">
    <source>
        <dbReference type="Proteomes" id="UP000000333"/>
    </source>
</evidence>
<evidence type="ECO:0000256" key="1">
    <source>
        <dbReference type="ARBA" id="ARBA00004903"/>
    </source>
</evidence>
<dbReference type="GO" id="GO:0046452">
    <property type="term" value="P:dihydrofolate metabolic process"/>
    <property type="evidence" value="ECO:0007669"/>
    <property type="project" value="TreeGrafter"/>
</dbReference>
<dbReference type="GO" id="GO:0004146">
    <property type="term" value="F:dihydrofolate reductase activity"/>
    <property type="evidence" value="ECO:0007669"/>
    <property type="project" value="UniProtKB-EC"/>
</dbReference>
<dbReference type="CDD" id="cd00209">
    <property type="entry name" value="DHFR"/>
    <property type="match status" value="1"/>
</dbReference>
<dbReference type="OrthoDB" id="9804315at2"/>
<dbReference type="GO" id="GO:0006730">
    <property type="term" value="P:one-carbon metabolic process"/>
    <property type="evidence" value="ECO:0007669"/>
    <property type="project" value="UniProtKB-KW"/>
</dbReference>
<dbReference type="InterPro" id="IPR024072">
    <property type="entry name" value="DHFR-like_dom_sf"/>
</dbReference>
<dbReference type="InterPro" id="IPR001796">
    <property type="entry name" value="DHFR_dom"/>
</dbReference>
<dbReference type="EMBL" id="CP002106">
    <property type="protein sequence ID" value="ADK67917.1"/>
    <property type="molecule type" value="Genomic_DNA"/>
</dbReference>
<dbReference type="GO" id="GO:0046655">
    <property type="term" value="P:folic acid metabolic process"/>
    <property type="evidence" value="ECO:0007669"/>
    <property type="project" value="TreeGrafter"/>
</dbReference>
<organism evidence="8 9">
    <name type="scientific">Olsenella uli (strain ATCC 49627 / DSM 7084 / CCUG 31166 / CIP 109912 / JCM 12494 / LMG 11480 / NCIMB 702895 / VPI D76D-27C)</name>
    <name type="common">Lactobacillus uli</name>
    <dbReference type="NCBI Taxonomy" id="633147"/>
    <lineage>
        <taxon>Bacteria</taxon>
        <taxon>Bacillati</taxon>
        <taxon>Actinomycetota</taxon>
        <taxon>Coriobacteriia</taxon>
        <taxon>Coriobacteriales</taxon>
        <taxon>Atopobiaceae</taxon>
        <taxon>Olsenella</taxon>
    </lineage>
</organism>
<dbReference type="GO" id="GO:0050661">
    <property type="term" value="F:NADP binding"/>
    <property type="evidence" value="ECO:0007669"/>
    <property type="project" value="InterPro"/>
</dbReference>
<dbReference type="Gene3D" id="3.40.430.10">
    <property type="entry name" value="Dihydrofolate Reductase, subunit A"/>
    <property type="match status" value="1"/>
</dbReference>
<dbReference type="AlphaFoldDB" id="E1QZV3"/>
<dbReference type="STRING" id="633147.Olsu_0804"/>
<dbReference type="eggNOG" id="COG0262">
    <property type="taxonomic scope" value="Bacteria"/>
</dbReference>
<dbReference type="KEGG" id="ols:Olsu_0804"/>
<accession>E1QZV3</accession>
<dbReference type="PATRIC" id="fig|633147.7.peg.743"/>
<dbReference type="EC" id="1.5.1.3" evidence="3"/>
<dbReference type="GeneID" id="78512224"/>
<dbReference type="PANTHER" id="PTHR48069:SF3">
    <property type="entry name" value="DIHYDROFOLATE REDUCTASE"/>
    <property type="match status" value="1"/>
</dbReference>
<sequence>MNAIVSVTSDWGIGNNGRLLVRNRADMHRFVELTRGGTVLMGRTTFESFPKGPLVGRRNVVITHDAHYERAGYPRSDGAGRDAGGGGGTGYEVYTTPEDALRAVVGEGDGKVWLIGGESVYRALLPRCSRAYVTKNDTVVEADAYFPNLDENPAWQIADSQPGGVTPEGVSFSFVTYERRS</sequence>
<keyword evidence="6" id="KW-0560">Oxidoreductase</keyword>
<dbReference type="PANTHER" id="PTHR48069">
    <property type="entry name" value="DIHYDROFOLATE REDUCTASE"/>
    <property type="match status" value="1"/>
</dbReference>
<evidence type="ECO:0000256" key="5">
    <source>
        <dbReference type="ARBA" id="ARBA00022857"/>
    </source>
</evidence>
<dbReference type="PROSITE" id="PS51330">
    <property type="entry name" value="DHFR_2"/>
    <property type="match status" value="1"/>
</dbReference>
<protein>
    <recommendedName>
        <fullName evidence="3">dihydrofolate reductase</fullName>
        <ecNumber evidence="3">1.5.1.3</ecNumber>
    </recommendedName>
</protein>
<evidence type="ECO:0000313" key="8">
    <source>
        <dbReference type="EMBL" id="ADK67917.1"/>
    </source>
</evidence>
<evidence type="ECO:0000259" key="7">
    <source>
        <dbReference type="PROSITE" id="PS51330"/>
    </source>
</evidence>
<reference evidence="8 9" key="1">
    <citation type="journal article" date="2010" name="Stand. Genomic Sci.">
        <title>Complete genome sequence of Olsenella uli type strain (VPI D76D-27C).</title>
        <authorList>
            <person name="Goker M."/>
            <person name="Held B."/>
            <person name="Lucas S."/>
            <person name="Nolan M."/>
            <person name="Yasawong M."/>
            <person name="Glavina Del Rio T."/>
            <person name="Tice H."/>
            <person name="Cheng J.F."/>
            <person name="Bruce D."/>
            <person name="Detter J.C."/>
            <person name="Tapia R."/>
            <person name="Han C."/>
            <person name="Goodwin L."/>
            <person name="Pitluck S."/>
            <person name="Liolios K."/>
            <person name="Ivanova N."/>
            <person name="Mavromatis K."/>
            <person name="Mikhailova N."/>
            <person name="Pati A."/>
            <person name="Chen A."/>
            <person name="Palaniappan K."/>
            <person name="Land M."/>
            <person name="Hauser L."/>
            <person name="Chang Y.J."/>
            <person name="Jeffries C.D."/>
            <person name="Rohde M."/>
            <person name="Sikorski J."/>
            <person name="Pukall R."/>
            <person name="Woyke T."/>
            <person name="Bristow J."/>
            <person name="Eisen J.A."/>
            <person name="Markowitz V."/>
            <person name="Hugenholtz P."/>
            <person name="Kyrpides N.C."/>
            <person name="Klenk H.P."/>
            <person name="Lapidus A."/>
        </authorList>
    </citation>
    <scope>NUCLEOTIDE SEQUENCE [LARGE SCALE GENOMIC DNA]</scope>
    <source>
        <strain evidence="9">ATCC 49627 / DSM 7084 / CIP 109912 / JCM 12494 / NCIMB 702895 / VPI D76D-27C</strain>
    </source>
</reference>
<evidence type="ECO:0000256" key="3">
    <source>
        <dbReference type="ARBA" id="ARBA00012856"/>
    </source>
</evidence>
<proteinExistence type="inferred from homology"/>
<dbReference type="Proteomes" id="UP000000333">
    <property type="component" value="Chromosome"/>
</dbReference>
<comment type="similarity">
    <text evidence="2">Belongs to the dihydrofolate reductase family.</text>
</comment>
<dbReference type="UniPathway" id="UPA00077">
    <property type="reaction ID" value="UER00158"/>
</dbReference>
<feature type="domain" description="DHFR" evidence="7">
    <location>
        <begin position="1"/>
        <end position="179"/>
    </location>
</feature>
<evidence type="ECO:0000256" key="6">
    <source>
        <dbReference type="ARBA" id="ARBA00023002"/>
    </source>
</evidence>
<comment type="pathway">
    <text evidence="1">Cofactor biosynthesis; tetrahydrofolate biosynthesis; 5,6,7,8-tetrahydrofolate from 7,8-dihydrofolate: step 1/1.</text>
</comment>
<dbReference type="Pfam" id="PF00186">
    <property type="entry name" value="DHFR_1"/>
    <property type="match status" value="2"/>
</dbReference>
<dbReference type="RefSeq" id="WP_013251669.1">
    <property type="nucleotide sequence ID" value="NC_014363.1"/>
</dbReference>
<name>E1QZV3_OLSUV</name>
<evidence type="ECO:0000256" key="4">
    <source>
        <dbReference type="ARBA" id="ARBA00022563"/>
    </source>
</evidence>
<dbReference type="PRINTS" id="PR00070">
    <property type="entry name" value="DHFR"/>
</dbReference>
<dbReference type="InterPro" id="IPR012259">
    <property type="entry name" value="DHFR"/>
</dbReference>
<evidence type="ECO:0000256" key="2">
    <source>
        <dbReference type="ARBA" id="ARBA00009539"/>
    </source>
</evidence>
<dbReference type="HOGENOM" id="CLU_043966_5_2_11"/>
<keyword evidence="9" id="KW-1185">Reference proteome</keyword>
<keyword evidence="5" id="KW-0521">NADP</keyword>
<dbReference type="SUPFAM" id="SSF53597">
    <property type="entry name" value="Dihydrofolate reductase-like"/>
    <property type="match status" value="1"/>
</dbReference>
<keyword evidence="4" id="KW-0554">One-carbon metabolism</keyword>